<keyword evidence="5" id="KW-0053">Apoptosis</keyword>
<feature type="transmembrane region" description="Helical" evidence="11">
    <location>
        <begin position="467"/>
        <end position="484"/>
    </location>
</feature>
<proteinExistence type="inferred from homology"/>
<dbReference type="Pfam" id="PF10151">
    <property type="entry name" value="TMEM214"/>
    <property type="match status" value="1"/>
</dbReference>
<dbReference type="GO" id="GO:0005794">
    <property type="term" value="C:Golgi apparatus"/>
    <property type="evidence" value="ECO:0007669"/>
    <property type="project" value="TreeGrafter"/>
</dbReference>
<dbReference type="STRING" id="37546.A0A1A9YUH5"/>
<evidence type="ECO:0000313" key="13">
    <source>
        <dbReference type="Proteomes" id="UP000092444"/>
    </source>
</evidence>
<keyword evidence="9" id="KW-0325">Glycoprotein</keyword>
<comment type="subcellular location">
    <subcellularLocation>
        <location evidence="1">Endoplasmic reticulum membrane</location>
        <topology evidence="1">Multi-pass membrane protein</topology>
    </subcellularLocation>
</comment>
<organism evidence="12 13">
    <name type="scientific">Glossina morsitans morsitans</name>
    <name type="common">Savannah tsetse fly</name>
    <dbReference type="NCBI Taxonomy" id="37546"/>
    <lineage>
        <taxon>Eukaryota</taxon>
        <taxon>Metazoa</taxon>
        <taxon>Ecdysozoa</taxon>
        <taxon>Arthropoda</taxon>
        <taxon>Hexapoda</taxon>
        <taxon>Insecta</taxon>
        <taxon>Pterygota</taxon>
        <taxon>Neoptera</taxon>
        <taxon>Endopterygota</taxon>
        <taxon>Diptera</taxon>
        <taxon>Brachycera</taxon>
        <taxon>Muscomorpha</taxon>
        <taxon>Hippoboscoidea</taxon>
        <taxon>Glossinidae</taxon>
        <taxon>Glossina</taxon>
    </lineage>
</organism>
<dbReference type="GO" id="GO:0005789">
    <property type="term" value="C:endoplasmic reticulum membrane"/>
    <property type="evidence" value="ECO:0007669"/>
    <property type="project" value="UniProtKB-SubCell"/>
</dbReference>
<dbReference type="InterPro" id="IPR019308">
    <property type="entry name" value="TMEM214"/>
</dbReference>
<evidence type="ECO:0000256" key="9">
    <source>
        <dbReference type="ARBA" id="ARBA00023180"/>
    </source>
</evidence>
<protein>
    <recommendedName>
        <fullName evidence="14">Transmembrane protein 214</fullName>
    </recommendedName>
</protein>
<keyword evidence="13" id="KW-1185">Reference proteome</keyword>
<dbReference type="GO" id="GO:0006915">
    <property type="term" value="P:apoptotic process"/>
    <property type="evidence" value="ECO:0007669"/>
    <property type="project" value="UniProtKB-KW"/>
</dbReference>
<comment type="subunit">
    <text evidence="3">Constitutively interacts with CASP4; required for the localization of procaspase 4 to the ER.</text>
</comment>
<evidence type="ECO:0000313" key="12">
    <source>
        <dbReference type="EnsemblMetazoa" id="GMOY002629-PA"/>
    </source>
</evidence>
<evidence type="ECO:0000256" key="6">
    <source>
        <dbReference type="ARBA" id="ARBA00022824"/>
    </source>
</evidence>
<evidence type="ECO:0000256" key="8">
    <source>
        <dbReference type="ARBA" id="ARBA00023136"/>
    </source>
</evidence>
<sequence>MSNNRWEIVTNPKRQRNLQKRIDAQASMRKEAALSNLEEILSVQQSNKLIKSYTDNEQFPGKDAFNKLKRGKKQQHQSEAYLGHTRKGFGHYKLKSLLSNLKIEELEKHLDFIKKTYPDSKLTWLKELATFLNNRISGDYVPVFATKCPMYPASLLSLSYREGLIEFLGSVGQTNLDYFYHYTLLEGMCTNMSNDMPVLSLKLLLQLVGHNWPHMCTSNLANTVLLRNSYQNHHDICLSLLWAVSQCGYVDLSEGIRIFQNVMLPILEIDKHSYYILVYMDNILKLNAGQGLSLSRHEFFTTLNAFVPLLKLDTVHSCKLNHIASTFLYKFITNSTELSNIFLQLICDLGSNNGDGDDDNKNDLVLYGCRLCLQLSSDECLKVWKMNLKKQVPATKLLLTNLNVTGSSVTLPMHFLFEIEAISLTLPAYEQDELLPIIKSLQEKTSNPKKGKQSMHQKKKSGGCRKWALGSLILIITIIGVLLYDTEVNGKGVFAKSSVGKVLENAGILPSVEKAWYTTMSAAARAYKWTESKTTPYSKPFLKMSCDLFKMLRNAFCNVFSMLKNVMNARLPQAAEFLDQYVPGLSKKIEVTAESVKRFSFEFCAKVGEFVRTQVLIGRLSPQNLSKTLNHTQNLALEYYQTFHKKVDAYAKLK</sequence>
<dbReference type="PhylomeDB" id="A0A1A9YUH5"/>
<name>A0A1A9YUH5_GLOMM</name>
<dbReference type="EMBL" id="CCAG010009523">
    <property type="status" value="NOT_ANNOTATED_CDS"/>
    <property type="molecule type" value="Genomic_DNA"/>
</dbReference>
<keyword evidence="4 11" id="KW-0812">Transmembrane</keyword>
<evidence type="ECO:0000256" key="3">
    <source>
        <dbReference type="ARBA" id="ARBA00011720"/>
    </source>
</evidence>
<comment type="function">
    <text evidence="10">Critical mediator, in cooperation with CASP4, of endoplasmic reticulum-stress induced apoptosis. Required or the activation of CASP4 following endoplasmic reticulum stress.</text>
</comment>
<keyword evidence="8 11" id="KW-0472">Membrane</keyword>
<dbReference type="PANTHER" id="PTHR13448">
    <property type="entry name" value="TRANSMEMBRANE PROTEIN 214"/>
    <property type="match status" value="1"/>
</dbReference>
<dbReference type="AlphaFoldDB" id="A0A1A9YUH5"/>
<evidence type="ECO:0000256" key="11">
    <source>
        <dbReference type="SAM" id="Phobius"/>
    </source>
</evidence>
<evidence type="ECO:0000256" key="5">
    <source>
        <dbReference type="ARBA" id="ARBA00022703"/>
    </source>
</evidence>
<keyword evidence="6" id="KW-0256">Endoplasmic reticulum</keyword>
<dbReference type="VEuPathDB" id="VectorBase:GMOY002629"/>
<keyword evidence="7 11" id="KW-1133">Transmembrane helix</keyword>
<evidence type="ECO:0008006" key="14">
    <source>
        <dbReference type="Google" id="ProtNLM"/>
    </source>
</evidence>
<evidence type="ECO:0000256" key="10">
    <source>
        <dbReference type="ARBA" id="ARBA00024938"/>
    </source>
</evidence>
<evidence type="ECO:0000256" key="1">
    <source>
        <dbReference type="ARBA" id="ARBA00004477"/>
    </source>
</evidence>
<dbReference type="PANTHER" id="PTHR13448:SF0">
    <property type="entry name" value="TRANSMEMBRANE PROTEIN 214"/>
    <property type="match status" value="1"/>
</dbReference>
<reference evidence="12" key="1">
    <citation type="submission" date="2020-05" db="UniProtKB">
        <authorList>
            <consortium name="EnsemblMetazoa"/>
        </authorList>
    </citation>
    <scope>IDENTIFICATION</scope>
    <source>
        <strain evidence="12">Yale</strain>
    </source>
</reference>
<dbReference type="Proteomes" id="UP000092444">
    <property type="component" value="Unassembled WGS sequence"/>
</dbReference>
<evidence type="ECO:0000256" key="7">
    <source>
        <dbReference type="ARBA" id="ARBA00022989"/>
    </source>
</evidence>
<dbReference type="EnsemblMetazoa" id="GMOY002629-RA">
    <property type="protein sequence ID" value="GMOY002629-PA"/>
    <property type="gene ID" value="GMOY002629"/>
</dbReference>
<evidence type="ECO:0000256" key="4">
    <source>
        <dbReference type="ARBA" id="ARBA00022692"/>
    </source>
</evidence>
<comment type="similarity">
    <text evidence="2">Belongs to the TMEM214 family.</text>
</comment>
<evidence type="ECO:0000256" key="2">
    <source>
        <dbReference type="ARBA" id="ARBA00007984"/>
    </source>
</evidence>
<accession>A0A1A9YUH5</accession>